<evidence type="ECO:0000256" key="9">
    <source>
        <dbReference type="ARBA" id="ARBA00023201"/>
    </source>
</evidence>
<keyword evidence="7" id="KW-0406">Ion transport</keyword>
<feature type="transmembrane region" description="Helical" evidence="11">
    <location>
        <begin position="464"/>
        <end position="484"/>
    </location>
</feature>
<keyword evidence="14" id="KW-1185">Reference proteome</keyword>
<feature type="domain" description="Cation/H+ exchanger transmembrane" evidence="12">
    <location>
        <begin position="32"/>
        <end position="275"/>
    </location>
</feature>
<feature type="transmembrane region" description="Helical" evidence="11">
    <location>
        <begin position="190"/>
        <end position="213"/>
    </location>
</feature>
<reference evidence="14" key="1">
    <citation type="submission" date="2017-03" db="EMBL/GenBank/DDBJ databases">
        <title>Genomes of endolithic fungi from Antarctica.</title>
        <authorList>
            <person name="Coleine C."/>
            <person name="Masonjones S."/>
            <person name="Stajich J.E."/>
        </authorList>
    </citation>
    <scope>NUCLEOTIDE SEQUENCE [LARGE SCALE GENOMIC DNA]</scope>
    <source>
        <strain evidence="14">CCFEE 5527</strain>
    </source>
</reference>
<evidence type="ECO:0000256" key="8">
    <source>
        <dbReference type="ARBA" id="ARBA00023136"/>
    </source>
</evidence>
<feature type="transmembrane region" description="Helical" evidence="11">
    <location>
        <begin position="64"/>
        <end position="82"/>
    </location>
</feature>
<evidence type="ECO:0000256" key="10">
    <source>
        <dbReference type="SAM" id="MobiDB-lite"/>
    </source>
</evidence>
<keyword evidence="9" id="KW-0739">Sodium transport</keyword>
<feature type="transmembrane region" description="Helical" evidence="11">
    <location>
        <begin position="35"/>
        <end position="52"/>
    </location>
</feature>
<feature type="transmembrane region" description="Helical" evidence="11">
    <location>
        <begin position="504"/>
        <end position="526"/>
    </location>
</feature>
<dbReference type="AlphaFoldDB" id="A0A1V8T560"/>
<feature type="transmembrane region" description="Helical" evidence="11">
    <location>
        <begin position="368"/>
        <end position="389"/>
    </location>
</feature>
<keyword evidence="3" id="KW-0050">Antiport</keyword>
<dbReference type="InParanoid" id="A0A1V8T560"/>
<dbReference type="InterPro" id="IPR006153">
    <property type="entry name" value="Cation/H_exchanger_TM"/>
</dbReference>
<evidence type="ECO:0000259" key="12">
    <source>
        <dbReference type="Pfam" id="PF00999"/>
    </source>
</evidence>
<keyword evidence="4 11" id="KW-0812">Transmembrane</keyword>
<dbReference type="GO" id="GO:0006814">
    <property type="term" value="P:sodium ion transport"/>
    <property type="evidence" value="ECO:0007669"/>
    <property type="project" value="UniProtKB-KW"/>
</dbReference>
<proteinExistence type="predicted"/>
<evidence type="ECO:0000256" key="7">
    <source>
        <dbReference type="ARBA" id="ARBA00023065"/>
    </source>
</evidence>
<dbReference type="GO" id="GO:0016020">
    <property type="term" value="C:membrane"/>
    <property type="evidence" value="ECO:0007669"/>
    <property type="project" value="UniProtKB-SubCell"/>
</dbReference>
<evidence type="ECO:0000256" key="2">
    <source>
        <dbReference type="ARBA" id="ARBA00022448"/>
    </source>
</evidence>
<dbReference type="PANTHER" id="PTHR43562">
    <property type="entry name" value="NAPA-TYPE SODIUM/HYDROGEN ANTIPORTER"/>
    <property type="match status" value="1"/>
</dbReference>
<comment type="subcellular location">
    <subcellularLocation>
        <location evidence="1">Membrane</location>
        <topology evidence="1">Multi-pass membrane protein</topology>
    </subcellularLocation>
</comment>
<dbReference type="Pfam" id="PF00999">
    <property type="entry name" value="Na_H_Exchanger"/>
    <property type="match status" value="1"/>
</dbReference>
<feature type="region of interest" description="Disordered" evidence="10">
    <location>
        <begin position="393"/>
        <end position="417"/>
    </location>
</feature>
<feature type="transmembrane region" description="Helical" evidence="11">
    <location>
        <begin position="12"/>
        <end position="28"/>
    </location>
</feature>
<gene>
    <name evidence="13" type="ORF">B0A48_08336</name>
</gene>
<comment type="caution">
    <text evidence="13">The sequence shown here is derived from an EMBL/GenBank/DDBJ whole genome shotgun (WGS) entry which is preliminary data.</text>
</comment>
<accession>A0A1V8T560</accession>
<organism evidence="13 14">
    <name type="scientific">Cryoendolithus antarcticus</name>
    <dbReference type="NCBI Taxonomy" id="1507870"/>
    <lineage>
        <taxon>Eukaryota</taxon>
        <taxon>Fungi</taxon>
        <taxon>Dikarya</taxon>
        <taxon>Ascomycota</taxon>
        <taxon>Pezizomycotina</taxon>
        <taxon>Dothideomycetes</taxon>
        <taxon>Dothideomycetidae</taxon>
        <taxon>Cladosporiales</taxon>
        <taxon>Cladosporiaceae</taxon>
        <taxon>Cryoendolithus</taxon>
    </lineage>
</organism>
<dbReference type="InterPro" id="IPR038770">
    <property type="entry name" value="Na+/solute_symporter_sf"/>
</dbReference>
<feature type="transmembrane region" description="Helical" evidence="11">
    <location>
        <begin position="124"/>
        <end position="145"/>
    </location>
</feature>
<sequence length="556" mass="58201">MASALSYHEPSISTLLVLSSFLLLLNILNFLLNKILYCGLIGQILLGILYGTPGANWLSLEVQAAVMQLGYIGLILVVYEGGLSTDIATLRSNLALSSLVAIIGVSLPVALSFTLMVLLPITPLQAFAAGAALCSTSLGTTFTVLTTCGLTESRLGVVLASAAMMDDVVGLVMVQVISNLGQGGEFGAVTVVRPVLVSVGFAVVLVAGCRWIVGPVIRTVQGKVGGSEGRVVVLLRRKETAFVLHAAVLVGLVTGATYAGTSGLYAAYLAGAVATWLSNLMSSIDPASQPAVGHRDGAQIAATSHASETLESTRSGGEAERRSTGRTVYEDYYHAVVERVLKPFFFASIGFSIPITRMFAAAVVWRGVVYSILMIIGKLACGLCLVRFASSTSNGRPKQVKSQKIRSKTPSGPAATEVPLQNLSTSVRIATPSPPTSQQDSRSSTQVAANTSCKRSTQTAPLSLYPAAILGSAMVARGEIGFLISAVAESKGIYGASDGPSELFLVVTWAVLVCTIIGPVVVGLLVKRVKRLKKSERRKSGGRKDPLGIWGMVAKK</sequence>
<feature type="transmembrane region" description="Helical" evidence="11">
    <location>
        <begin position="240"/>
        <end position="259"/>
    </location>
</feature>
<keyword evidence="2" id="KW-0813">Transport</keyword>
<feature type="region of interest" description="Disordered" evidence="10">
    <location>
        <begin position="429"/>
        <end position="452"/>
    </location>
</feature>
<evidence type="ECO:0000313" key="13">
    <source>
        <dbReference type="EMBL" id="OQO06553.1"/>
    </source>
</evidence>
<feature type="compositionally biased region" description="Basic residues" evidence="10">
    <location>
        <begin position="398"/>
        <end position="407"/>
    </location>
</feature>
<evidence type="ECO:0000313" key="14">
    <source>
        <dbReference type="Proteomes" id="UP000192596"/>
    </source>
</evidence>
<feature type="compositionally biased region" description="Polar residues" evidence="10">
    <location>
        <begin position="436"/>
        <end position="452"/>
    </location>
</feature>
<dbReference type="GO" id="GO:0015297">
    <property type="term" value="F:antiporter activity"/>
    <property type="evidence" value="ECO:0007669"/>
    <property type="project" value="UniProtKB-KW"/>
</dbReference>
<evidence type="ECO:0000256" key="5">
    <source>
        <dbReference type="ARBA" id="ARBA00022989"/>
    </source>
</evidence>
<evidence type="ECO:0000256" key="4">
    <source>
        <dbReference type="ARBA" id="ARBA00022692"/>
    </source>
</evidence>
<evidence type="ECO:0000256" key="3">
    <source>
        <dbReference type="ARBA" id="ARBA00022449"/>
    </source>
</evidence>
<dbReference type="EMBL" id="NAJO01000016">
    <property type="protein sequence ID" value="OQO06553.1"/>
    <property type="molecule type" value="Genomic_DNA"/>
</dbReference>
<feature type="transmembrane region" description="Helical" evidence="11">
    <location>
        <begin position="94"/>
        <end position="118"/>
    </location>
</feature>
<evidence type="ECO:0000256" key="1">
    <source>
        <dbReference type="ARBA" id="ARBA00004141"/>
    </source>
</evidence>
<keyword evidence="6" id="KW-0915">Sodium</keyword>
<evidence type="ECO:0000256" key="11">
    <source>
        <dbReference type="SAM" id="Phobius"/>
    </source>
</evidence>
<keyword evidence="8 11" id="KW-0472">Membrane</keyword>
<dbReference type="OrthoDB" id="1288932at2759"/>
<evidence type="ECO:0000256" key="6">
    <source>
        <dbReference type="ARBA" id="ARBA00023053"/>
    </source>
</evidence>
<dbReference type="Gene3D" id="1.20.1530.20">
    <property type="match status" value="3"/>
</dbReference>
<dbReference type="GO" id="GO:1902600">
    <property type="term" value="P:proton transmembrane transport"/>
    <property type="evidence" value="ECO:0007669"/>
    <property type="project" value="InterPro"/>
</dbReference>
<name>A0A1V8T560_9PEZI</name>
<protein>
    <recommendedName>
        <fullName evidence="12">Cation/H+ exchanger transmembrane domain-containing protein</fullName>
    </recommendedName>
</protein>
<dbReference type="Proteomes" id="UP000192596">
    <property type="component" value="Unassembled WGS sequence"/>
</dbReference>
<keyword evidence="5 11" id="KW-1133">Transmembrane helix</keyword>
<dbReference type="PANTHER" id="PTHR43562:SF3">
    <property type="entry name" value="SODIUM ION_PROTON EXCHANGER (EUROFUNG)"/>
    <property type="match status" value="1"/>
</dbReference>
<feature type="transmembrane region" description="Helical" evidence="11">
    <location>
        <begin position="157"/>
        <end position="178"/>
    </location>
</feature>